<evidence type="ECO:0000313" key="2">
    <source>
        <dbReference type="Proteomes" id="UP001153678"/>
    </source>
</evidence>
<gene>
    <name evidence="1" type="ORF">FWILDA_LOCUS6866</name>
</gene>
<proteinExistence type="predicted"/>
<comment type="caution">
    <text evidence="1">The sequence shown here is derived from an EMBL/GenBank/DDBJ whole genome shotgun (WGS) entry which is preliminary data.</text>
</comment>
<accession>A0A9W4SNN9</accession>
<dbReference type="AlphaFoldDB" id="A0A9W4SNN9"/>
<dbReference type="Proteomes" id="UP001153678">
    <property type="component" value="Unassembled WGS sequence"/>
</dbReference>
<name>A0A9W4SNN9_9GLOM</name>
<reference evidence="1" key="1">
    <citation type="submission" date="2022-08" db="EMBL/GenBank/DDBJ databases">
        <authorList>
            <person name="Kallberg Y."/>
            <person name="Tangrot J."/>
            <person name="Rosling A."/>
        </authorList>
    </citation>
    <scope>NUCLEOTIDE SEQUENCE</scope>
    <source>
        <strain evidence="1">Wild A</strain>
    </source>
</reference>
<organism evidence="1 2">
    <name type="scientific">Funneliformis geosporum</name>
    <dbReference type="NCBI Taxonomy" id="1117311"/>
    <lineage>
        <taxon>Eukaryota</taxon>
        <taxon>Fungi</taxon>
        <taxon>Fungi incertae sedis</taxon>
        <taxon>Mucoromycota</taxon>
        <taxon>Glomeromycotina</taxon>
        <taxon>Glomeromycetes</taxon>
        <taxon>Glomerales</taxon>
        <taxon>Glomeraceae</taxon>
        <taxon>Funneliformis</taxon>
    </lineage>
</organism>
<evidence type="ECO:0000313" key="1">
    <source>
        <dbReference type="EMBL" id="CAI2174985.1"/>
    </source>
</evidence>
<dbReference type="EMBL" id="CAMKVN010001292">
    <property type="protein sequence ID" value="CAI2174985.1"/>
    <property type="molecule type" value="Genomic_DNA"/>
</dbReference>
<feature type="non-terminal residue" evidence="1">
    <location>
        <position position="163"/>
    </location>
</feature>
<keyword evidence="2" id="KW-1185">Reference proteome</keyword>
<sequence>MASGENNPDALPINIPSRQRQNRTGNNLINVAFSLAGLIQNPGSSSIQSYNTTSSLHLSFPTNYGVLLNSVEDHKKYPMKISEHTPIIRKETIAYCLGRRFIIRDLPRYYRMDAPCLVNFMIIDGFAKHEKPGSLIDPMETKFLPSRWYNVLMSFGLIMAGFT</sequence>
<protein>
    <submittedName>
        <fullName evidence="1">15666_t:CDS:1</fullName>
    </submittedName>
</protein>
<dbReference type="OrthoDB" id="655540at2759"/>